<dbReference type="PROSITE" id="PS50404">
    <property type="entry name" value="GST_NTER"/>
    <property type="match status" value="1"/>
</dbReference>
<protein>
    <recommendedName>
        <fullName evidence="5">GST N-terminal domain-containing protein</fullName>
    </recommendedName>
</protein>
<dbReference type="Pfam" id="PF13417">
    <property type="entry name" value="GST_N_3"/>
    <property type="match status" value="1"/>
</dbReference>
<dbReference type="PANTHER" id="PTHR43968">
    <property type="match status" value="1"/>
</dbReference>
<dbReference type="Proteomes" id="UP000030678">
    <property type="component" value="Unassembled WGS sequence"/>
</dbReference>
<evidence type="ECO:0000313" key="3">
    <source>
        <dbReference type="EMBL" id="ETI29307.1"/>
    </source>
</evidence>
<dbReference type="EMBL" id="KB822697">
    <property type="protein sequence ID" value="ETI29307.1"/>
    <property type="molecule type" value="Genomic_DNA"/>
</dbReference>
<dbReference type="InterPro" id="IPR010987">
    <property type="entry name" value="Glutathione-S-Trfase_C-like"/>
</dbReference>
<accession>V9DTJ3</accession>
<dbReference type="InterPro" id="IPR036282">
    <property type="entry name" value="Glutathione-S-Trfase_C_sf"/>
</dbReference>
<evidence type="ECO:0000259" key="1">
    <source>
        <dbReference type="PROSITE" id="PS50404"/>
    </source>
</evidence>
<dbReference type="OrthoDB" id="412788at2759"/>
<dbReference type="Gene3D" id="3.40.30.10">
    <property type="entry name" value="Glutaredoxin"/>
    <property type="match status" value="1"/>
</dbReference>
<dbReference type="InterPro" id="IPR004045">
    <property type="entry name" value="Glutathione_S-Trfase_N"/>
</dbReference>
<name>V9DTJ3_9EURO</name>
<dbReference type="InterPro" id="IPR036249">
    <property type="entry name" value="Thioredoxin-like_sf"/>
</dbReference>
<dbReference type="HOGENOM" id="CLU_063115_0_0_1"/>
<proteinExistence type="predicted"/>
<feature type="domain" description="GST C-terminal" evidence="2">
    <location>
        <begin position="150"/>
        <end position="286"/>
    </location>
</feature>
<dbReference type="PANTHER" id="PTHR43968:SF6">
    <property type="entry name" value="GLUTATHIONE S-TRANSFERASE OMEGA"/>
    <property type="match status" value="1"/>
</dbReference>
<dbReference type="SUPFAM" id="SSF52833">
    <property type="entry name" value="Thioredoxin-like"/>
    <property type="match status" value="1"/>
</dbReference>
<sequence>MHQGQPRFKVYSSPASQWAGVPLLGLVEKGYDEKEYEVENIDLMGAGNFHPDYVKINRNGTIPSLTSASLEQPLSESADILVYLNDSRPSGLNLAAKDDATSRAVKQLVDLVHSPEVSTNIILLMARDAEEMQAKQKGPFNDFLRKRQDTLEKYHKEIPDSDFYSARRHMNGAIYHHYVSSDGHPQFFQQSQEAYRGFAAGMDKLESLIVLPYAVGSELTFADLHIVPWLAHAMFGAGAKELDDFGSLENLIRKTVPDFKVGPKTREWLGNMMKRESFKKVYPFLH</sequence>
<dbReference type="SUPFAM" id="SSF47616">
    <property type="entry name" value="GST C-terminal domain-like"/>
    <property type="match status" value="1"/>
</dbReference>
<organism evidence="3 4">
    <name type="scientific">Cladophialophora carrionii CBS 160.54</name>
    <dbReference type="NCBI Taxonomy" id="1279043"/>
    <lineage>
        <taxon>Eukaryota</taxon>
        <taxon>Fungi</taxon>
        <taxon>Dikarya</taxon>
        <taxon>Ascomycota</taxon>
        <taxon>Pezizomycotina</taxon>
        <taxon>Eurotiomycetes</taxon>
        <taxon>Chaetothyriomycetidae</taxon>
        <taxon>Chaetothyriales</taxon>
        <taxon>Herpotrichiellaceae</taxon>
        <taxon>Cladophialophora</taxon>
    </lineage>
</organism>
<dbReference type="AlphaFoldDB" id="V9DTJ3"/>
<dbReference type="CDD" id="cd00299">
    <property type="entry name" value="GST_C_family"/>
    <property type="match status" value="1"/>
</dbReference>
<dbReference type="RefSeq" id="XP_008723381.1">
    <property type="nucleotide sequence ID" value="XM_008725159.1"/>
</dbReference>
<dbReference type="GeneID" id="19980253"/>
<dbReference type="PROSITE" id="PS50405">
    <property type="entry name" value="GST_CTER"/>
    <property type="match status" value="1"/>
</dbReference>
<evidence type="ECO:0000313" key="4">
    <source>
        <dbReference type="Proteomes" id="UP000030678"/>
    </source>
</evidence>
<evidence type="ECO:0000259" key="2">
    <source>
        <dbReference type="PROSITE" id="PS50405"/>
    </source>
</evidence>
<dbReference type="GO" id="GO:0005737">
    <property type="term" value="C:cytoplasm"/>
    <property type="evidence" value="ECO:0007669"/>
    <property type="project" value="TreeGrafter"/>
</dbReference>
<gene>
    <name evidence="3" type="ORF">G647_01760</name>
</gene>
<feature type="domain" description="GST N-terminal" evidence="1">
    <location>
        <begin position="6"/>
        <end position="92"/>
    </location>
</feature>
<evidence type="ECO:0008006" key="5">
    <source>
        <dbReference type="Google" id="ProtNLM"/>
    </source>
</evidence>
<dbReference type="Gene3D" id="1.20.1050.10">
    <property type="match status" value="1"/>
</dbReference>
<reference evidence="3 4" key="1">
    <citation type="submission" date="2013-03" db="EMBL/GenBank/DDBJ databases">
        <title>The Genome Sequence of Cladophialophora carrionii CBS 160.54.</title>
        <authorList>
            <consortium name="The Broad Institute Genomics Platform"/>
            <person name="Cuomo C."/>
            <person name="de Hoog S."/>
            <person name="Gorbushina A."/>
            <person name="Walker B."/>
            <person name="Young S.K."/>
            <person name="Zeng Q."/>
            <person name="Gargeya S."/>
            <person name="Fitzgerald M."/>
            <person name="Haas B."/>
            <person name="Abouelleil A."/>
            <person name="Allen A.W."/>
            <person name="Alvarado L."/>
            <person name="Arachchi H.M."/>
            <person name="Berlin A.M."/>
            <person name="Chapman S.B."/>
            <person name="Gainer-Dewar J."/>
            <person name="Goldberg J."/>
            <person name="Griggs A."/>
            <person name="Gujja S."/>
            <person name="Hansen M."/>
            <person name="Howarth C."/>
            <person name="Imamovic A."/>
            <person name="Ireland A."/>
            <person name="Larimer J."/>
            <person name="McCowan C."/>
            <person name="Murphy C."/>
            <person name="Pearson M."/>
            <person name="Poon T.W."/>
            <person name="Priest M."/>
            <person name="Roberts A."/>
            <person name="Saif S."/>
            <person name="Shea T."/>
            <person name="Sisk P."/>
            <person name="Sykes S."/>
            <person name="Wortman J."/>
            <person name="Nusbaum C."/>
            <person name="Birren B."/>
        </authorList>
    </citation>
    <scope>NUCLEOTIDE SEQUENCE [LARGE SCALE GENOMIC DNA]</scope>
    <source>
        <strain evidence="3 4">CBS 160.54</strain>
    </source>
</reference>
<dbReference type="VEuPathDB" id="FungiDB:G647_01760"/>
<dbReference type="InterPro" id="IPR050983">
    <property type="entry name" value="GST_Omega/HSP26"/>
</dbReference>